<keyword evidence="2" id="KW-0812">Transmembrane</keyword>
<reference evidence="3" key="2">
    <citation type="submission" date="2014-06" db="EMBL/GenBank/DDBJ databases">
        <authorList>
            <person name="Aslett M."/>
            <person name="De Silva Nishadi"/>
        </authorList>
    </citation>
    <scope>NUCLEOTIDE SEQUENCE</scope>
    <source>
        <strain evidence="3">Bond</strain>
    </source>
</reference>
<evidence type="ECO:0000313" key="3">
    <source>
        <dbReference type="EMBL" id="CDR71798.1"/>
    </source>
</evidence>
<dbReference type="RefSeq" id="XP_012770742.1">
    <property type="nucleotide sequence ID" value="XM_012915288.1"/>
</dbReference>
<reference evidence="3" key="1">
    <citation type="journal article" date="2014" name="Nucleic Acids Res.">
        <title>The evolutionary dynamics of variant antigen genes in Babesia reveal a history of genomic innovation underlying host-parasite interaction.</title>
        <authorList>
            <person name="Jackson A.P."/>
            <person name="Otto T.D."/>
            <person name="Darby A."/>
            <person name="Ramaprasad A."/>
            <person name="Xia D."/>
            <person name="Echaide I.E."/>
            <person name="Farber M."/>
            <person name="Gahlot S."/>
            <person name="Gamble J."/>
            <person name="Gupta D."/>
            <person name="Gupta Y."/>
            <person name="Jackson L."/>
            <person name="Malandrin L."/>
            <person name="Malas T.B."/>
            <person name="Moussa E."/>
            <person name="Nair M."/>
            <person name="Reid AJ."/>
            <person name="Sanders M."/>
            <person name="Sharma J."/>
            <person name="Tracey A."/>
            <person name="Quail M.A."/>
            <person name="Weir W."/>
            <person name="Wastling J.M."/>
            <person name="Hall N."/>
            <person name="Willadsen P."/>
            <person name="Lingelbach K."/>
            <person name="Shiels B."/>
            <person name="Tait A."/>
            <person name="Berriman M."/>
            <person name="Allred D.R."/>
            <person name="Pain A."/>
        </authorList>
    </citation>
    <scope>NUCLEOTIDE SEQUENCE</scope>
    <source>
        <strain evidence="3">Bond</strain>
    </source>
</reference>
<feature type="coiled-coil region" evidence="1">
    <location>
        <begin position="595"/>
        <end position="647"/>
    </location>
</feature>
<dbReference type="VEuPathDB" id="PiroplasmaDB:BBBOND_0004560"/>
<evidence type="ECO:0008006" key="4">
    <source>
        <dbReference type="Google" id="ProtNLM"/>
    </source>
</evidence>
<gene>
    <name evidence="3" type="ORF">BBBOND_0004560</name>
</gene>
<dbReference type="EMBL" id="LK055182">
    <property type="protein sequence ID" value="CDR71798.1"/>
    <property type="molecule type" value="Genomic_DNA"/>
</dbReference>
<feature type="transmembrane region" description="Helical" evidence="2">
    <location>
        <begin position="1631"/>
        <end position="1652"/>
    </location>
</feature>
<sequence length="1693" mass="189519">MGFLSGVLGAVKDDDAVKTYDQHLAMRLENVLNTLNNKIGSGRTGLADAVAEVREWLEGYDGELSEKTNNVIKNINELIIEKINDKTTDINNAQSSGCEAIHKTFNDIVKQITHHMSTIKNNNDGYNGLDEALKNKMDGAIGKMDGAIEVLKKSAGNDVIAMQAKMLDEALVEKEQAILTAIEKQYKALKITSEDELWKVRENILTLENARNDVFKHLDNALKIASRELLGYNGRDFDNKYKNKILARFEDIKDSVKSLHKNISTNRLVLHHLVNQARDNFTGIKEQAGKLGDGSEETINGNWGQLMKNIKQRVKELYDVDENRTKNGHLGEMVTNVGAYAGTFSDATKFGKKVEKWIDDILNGNEVVMGWIQNYLDKNYNDNPSQGEKYTKLTKIIAAAITNAIKRDVIEVAVEAFKDTKQEQSEADYISANISAVKSVIETFVAPLGQKMKLTGGVFEKFADPLVKEIERRLISEGALSKNPSAYKSHLPDALLAILTALQSKAEHVSDELTSFTGIDAQMLSDDDNHEYNLGKHVSEAINKVELIGKEFDNSKQSRGEKIGSALATVDDKITELDKLLTKSSGEIDSTIEYIKGDIESLHNLKKEKDELNKEDGEINKQKDTAAAKLDELKEAMQKKLKAISQAAYQANDAVTHTINLLKQALDKAYEHITQAILELQTKLTQNTRDGFNDVTKQVRLSFATSKIAGLDALKKLALEQKNVIDKIIQSDMKTGLKELMNRLKGNAQSTLEEIKENLPPENQHTVQHMSSLFDKLQIYLDNILMFITYQLIGANKPNDQSKQVDDIKSAVDDMLVYLKTEVKAPRTYTFDYTFKTKLTNLHASLSHLTHTQNNNPRHPELLDALRAGLTDFSWELGKAYVNKYDGHEDILLYNAKSQKVTDEGKACAKVLFTVFEILEHDLSELTKRCKEGGGWAYYKINLKTVNRNGVAYKSGVKPEQVVNGLGAFLQQCDYRLTDDPQKQNGDLDKNKTGQKIFDDLLNVPINGANSNGHLKRCYEGDEKEELTKKTTKNAFNLSDVLECLMKHLHQYYRACHLGTTSAKTQPSSVHKMLVWLAGFPYSPRYQDFHLNGFDDLFEKPKDKTKESDTGVITLEITDGSDGISLPVQVGDENCLDAYPKPVKASEMADDLSAVCTHAHSVLTAILGHGHENSVYACDYNTNHYGLHYPSDNGACLDMLADILNRLFHQLRFVYGQCINGPGSSGWADCWYGKEIGGSAWSCNTKQCPNQIGDQPCKQMANQKADQGAEQKCDRHPTCGLKSPLQSFLEDGLQGFLPHQFTKPGCKLECTVTKHRGIPCKTPMGFADISSMASHTQQGSHLKDILKELCGDSNKPLSQLCGMLNCLMRRTPQTLGDMFAFYHQFLYNWDKAGQVHKKNAFEAAVSDANFGDMDTTLDVIHLQNTKKHDSHAPGKLPKLKGDMFSLTSCDNGTNPGLPCGPYLQSISDDITMVFSKKHAGDYVSWFVYITETFYDLLKKLYDDCCNKCNKKGRRCYDKGCNKDCQVRFKYEYKKPVDREIPDALSNIKHRTTCNSIVQCRSTHALIYASGFTFGSPHALSGQKDKMYKRTCEDFCTALGRVISDVEAHDAPLAKLIYVTIPNFLFTIRAPFLWMNVALWLLSFLYLIHIMVIRLDLLHIKSHLHSPSSHRIAAQSLLAAARVGKLSKVFYLQP</sequence>
<protein>
    <recommendedName>
        <fullName evidence="4">C3H1-type domain-containing protein</fullName>
    </recommendedName>
</protein>
<accession>A0A061BQP9</accession>
<evidence type="ECO:0000256" key="1">
    <source>
        <dbReference type="SAM" id="Coils"/>
    </source>
</evidence>
<organism evidence="3">
    <name type="scientific">Babesia bigemina</name>
    <dbReference type="NCBI Taxonomy" id="5866"/>
    <lineage>
        <taxon>Eukaryota</taxon>
        <taxon>Sar</taxon>
        <taxon>Alveolata</taxon>
        <taxon>Apicomplexa</taxon>
        <taxon>Aconoidasida</taxon>
        <taxon>Piroplasmida</taxon>
        <taxon>Babesiidae</taxon>
        <taxon>Babesia</taxon>
    </lineage>
</organism>
<keyword evidence="2" id="KW-1133">Transmembrane helix</keyword>
<keyword evidence="2" id="KW-0472">Membrane</keyword>
<evidence type="ECO:0000256" key="2">
    <source>
        <dbReference type="SAM" id="Phobius"/>
    </source>
</evidence>
<name>A0A061BQP9_BABBI</name>
<dbReference type="KEGG" id="bbig:BBBOND_0004560"/>
<proteinExistence type="predicted"/>
<keyword evidence="1" id="KW-0175">Coiled coil</keyword>
<dbReference type="GeneID" id="24562015"/>